<dbReference type="SUPFAM" id="SSF52266">
    <property type="entry name" value="SGNH hydrolase"/>
    <property type="match status" value="1"/>
</dbReference>
<dbReference type="AlphaFoldDB" id="A0A9P7D8B4"/>
<keyword evidence="3" id="KW-1185">Reference proteome</keyword>
<dbReference type="InterPro" id="IPR045136">
    <property type="entry name" value="Iah1-like"/>
</dbReference>
<dbReference type="CDD" id="cd01838">
    <property type="entry name" value="Isoamyl_acetate_hydrolase_like"/>
    <property type="match status" value="1"/>
</dbReference>
<comment type="caution">
    <text evidence="2">The sequence shown here is derived from an EMBL/GenBank/DDBJ whole genome shotgun (WGS) entry which is preliminary data.</text>
</comment>
<keyword evidence="2" id="KW-0378">Hydrolase</keyword>
<feature type="domain" description="SGNH hydrolase-type esterase" evidence="1">
    <location>
        <begin position="12"/>
        <end position="201"/>
    </location>
</feature>
<evidence type="ECO:0000313" key="3">
    <source>
        <dbReference type="Proteomes" id="UP000714275"/>
    </source>
</evidence>
<protein>
    <submittedName>
        <fullName evidence="2">SGNH hydrolase-type esterase domain-containing protein</fullName>
    </submittedName>
</protein>
<evidence type="ECO:0000313" key="2">
    <source>
        <dbReference type="EMBL" id="KAG1782792.1"/>
    </source>
</evidence>
<dbReference type="InterPro" id="IPR036514">
    <property type="entry name" value="SGNH_hydro_sf"/>
</dbReference>
<proteinExistence type="predicted"/>
<dbReference type="Pfam" id="PF13472">
    <property type="entry name" value="Lipase_GDSL_2"/>
    <property type="match status" value="1"/>
</dbReference>
<evidence type="ECO:0000259" key="1">
    <source>
        <dbReference type="Pfam" id="PF13472"/>
    </source>
</evidence>
<gene>
    <name evidence="2" type="ORF">EV702DRAFT_403786</name>
</gene>
<accession>A0A9P7D8B4</accession>
<dbReference type="Proteomes" id="UP000714275">
    <property type="component" value="Unassembled WGS sequence"/>
</dbReference>
<dbReference type="PANTHER" id="PTHR14209:SF19">
    <property type="entry name" value="ISOAMYL ACETATE-HYDROLYZING ESTERASE 1 HOMOLOG"/>
    <property type="match status" value="1"/>
</dbReference>
<sequence>MAANVQNVIMLVGDSLTQRGWEPGGFALLLAERYVRKLDVINRGLAGYQTDWAIPVCEQIFAKQHEQHQVPKVNLLTIWYGANDAAPAPNTRHVPRDRYKANLCHLIQMVKLPTSAYYSPETRIILITPPPVNTKQWGKPESPRVFETTRSYAEAVKEVGEKENVPVADIWTQIFDGAGRSEEGCKRYLIDGLHLNSDGYNIVFNAIVDIVERVYPELDTTESQYGVKMQNVFVPWDQVDLQNPRPSLLVRRKSRM</sequence>
<reference evidence="2" key="1">
    <citation type="journal article" date="2020" name="New Phytol.">
        <title>Comparative genomics reveals dynamic genome evolution in host specialist ectomycorrhizal fungi.</title>
        <authorList>
            <person name="Lofgren L.A."/>
            <person name="Nguyen N.H."/>
            <person name="Vilgalys R."/>
            <person name="Ruytinx J."/>
            <person name="Liao H.L."/>
            <person name="Branco S."/>
            <person name="Kuo A."/>
            <person name="LaButti K."/>
            <person name="Lipzen A."/>
            <person name="Andreopoulos W."/>
            <person name="Pangilinan J."/>
            <person name="Riley R."/>
            <person name="Hundley H."/>
            <person name="Na H."/>
            <person name="Barry K."/>
            <person name="Grigoriev I.V."/>
            <person name="Stajich J.E."/>
            <person name="Kennedy P.G."/>
        </authorList>
    </citation>
    <scope>NUCLEOTIDE SEQUENCE</scope>
    <source>
        <strain evidence="2">DOB743</strain>
    </source>
</reference>
<dbReference type="GO" id="GO:0016787">
    <property type="term" value="F:hydrolase activity"/>
    <property type="evidence" value="ECO:0007669"/>
    <property type="project" value="UniProtKB-KW"/>
</dbReference>
<dbReference type="Gene3D" id="3.40.50.1110">
    <property type="entry name" value="SGNH hydrolase"/>
    <property type="match status" value="1"/>
</dbReference>
<dbReference type="EMBL" id="JABBWD010000003">
    <property type="protein sequence ID" value="KAG1782792.1"/>
    <property type="molecule type" value="Genomic_DNA"/>
</dbReference>
<organism evidence="2 3">
    <name type="scientific">Suillus placidus</name>
    <dbReference type="NCBI Taxonomy" id="48579"/>
    <lineage>
        <taxon>Eukaryota</taxon>
        <taxon>Fungi</taxon>
        <taxon>Dikarya</taxon>
        <taxon>Basidiomycota</taxon>
        <taxon>Agaricomycotina</taxon>
        <taxon>Agaricomycetes</taxon>
        <taxon>Agaricomycetidae</taxon>
        <taxon>Boletales</taxon>
        <taxon>Suillineae</taxon>
        <taxon>Suillaceae</taxon>
        <taxon>Suillus</taxon>
    </lineage>
</organism>
<name>A0A9P7D8B4_9AGAM</name>
<dbReference type="PANTHER" id="PTHR14209">
    <property type="entry name" value="ISOAMYL ACETATE-HYDROLYZING ESTERASE 1"/>
    <property type="match status" value="1"/>
</dbReference>
<dbReference type="InterPro" id="IPR013830">
    <property type="entry name" value="SGNH_hydro"/>
</dbReference>
<dbReference type="OrthoDB" id="671439at2759"/>